<evidence type="ECO:0000313" key="1">
    <source>
        <dbReference type="EMBL" id="MCD7455178.1"/>
    </source>
</evidence>
<evidence type="ECO:0000313" key="2">
    <source>
        <dbReference type="Proteomes" id="UP000823775"/>
    </source>
</evidence>
<sequence>LCYFHQDVYGCFFIGAFELFTFNLGDDDVRRFTGRAPRNAARQRRSADSFCDSSCFADAD</sequence>
<keyword evidence="2" id="KW-1185">Reference proteome</keyword>
<organism evidence="1 2">
    <name type="scientific">Datura stramonium</name>
    <name type="common">Jimsonweed</name>
    <name type="synonym">Common thornapple</name>
    <dbReference type="NCBI Taxonomy" id="4076"/>
    <lineage>
        <taxon>Eukaryota</taxon>
        <taxon>Viridiplantae</taxon>
        <taxon>Streptophyta</taxon>
        <taxon>Embryophyta</taxon>
        <taxon>Tracheophyta</taxon>
        <taxon>Spermatophyta</taxon>
        <taxon>Magnoliopsida</taxon>
        <taxon>eudicotyledons</taxon>
        <taxon>Gunneridae</taxon>
        <taxon>Pentapetalae</taxon>
        <taxon>asterids</taxon>
        <taxon>lamiids</taxon>
        <taxon>Solanales</taxon>
        <taxon>Solanaceae</taxon>
        <taxon>Solanoideae</taxon>
        <taxon>Datureae</taxon>
        <taxon>Datura</taxon>
    </lineage>
</organism>
<reference evidence="1 2" key="1">
    <citation type="journal article" date="2021" name="BMC Genomics">
        <title>Datura genome reveals duplications of psychoactive alkaloid biosynthetic genes and high mutation rate following tissue culture.</title>
        <authorList>
            <person name="Rajewski A."/>
            <person name="Carter-House D."/>
            <person name="Stajich J."/>
            <person name="Litt A."/>
        </authorList>
    </citation>
    <scope>NUCLEOTIDE SEQUENCE [LARGE SCALE GENOMIC DNA]</scope>
    <source>
        <strain evidence="1">AR-01</strain>
    </source>
</reference>
<feature type="non-terminal residue" evidence="1">
    <location>
        <position position="1"/>
    </location>
</feature>
<feature type="non-terminal residue" evidence="1">
    <location>
        <position position="60"/>
    </location>
</feature>
<dbReference type="Proteomes" id="UP000823775">
    <property type="component" value="Unassembled WGS sequence"/>
</dbReference>
<dbReference type="EMBL" id="JACEIK010000331">
    <property type="protein sequence ID" value="MCD7455178.1"/>
    <property type="molecule type" value="Genomic_DNA"/>
</dbReference>
<gene>
    <name evidence="1" type="ORF">HAX54_027308</name>
</gene>
<protein>
    <submittedName>
        <fullName evidence="1">Uncharacterized protein</fullName>
    </submittedName>
</protein>
<name>A0ABS8S8N3_DATST</name>
<proteinExistence type="predicted"/>
<accession>A0ABS8S8N3</accession>
<comment type="caution">
    <text evidence="1">The sequence shown here is derived from an EMBL/GenBank/DDBJ whole genome shotgun (WGS) entry which is preliminary data.</text>
</comment>